<dbReference type="AlphaFoldDB" id="A0A8J5CRA8"/>
<accession>A0A8J5CRA8</accession>
<evidence type="ECO:0000256" key="1">
    <source>
        <dbReference type="SAM" id="MobiDB-lite"/>
    </source>
</evidence>
<comment type="caution">
    <text evidence="2">The sequence shown here is derived from an EMBL/GenBank/DDBJ whole genome shotgun (WGS) entry which is preliminary data.</text>
</comment>
<evidence type="ECO:0000313" key="3">
    <source>
        <dbReference type="Proteomes" id="UP000770661"/>
    </source>
</evidence>
<reference evidence="2" key="1">
    <citation type="submission" date="2020-07" db="EMBL/GenBank/DDBJ databases">
        <title>The High-quality genome of the commercially important snow crab, Chionoecetes opilio.</title>
        <authorList>
            <person name="Jeong J.-H."/>
            <person name="Ryu S."/>
        </authorList>
    </citation>
    <scope>NUCLEOTIDE SEQUENCE</scope>
    <source>
        <strain evidence="2">MADBK_172401_WGS</strain>
        <tissue evidence="2">Digestive gland</tissue>
    </source>
</reference>
<name>A0A8J5CRA8_CHIOP</name>
<evidence type="ECO:0000313" key="2">
    <source>
        <dbReference type="EMBL" id="KAG0717991.1"/>
    </source>
</evidence>
<sequence>MAASVVTQVCGAQVTLDPTRPPPPARHVKGAPQGVGHRTAHLNCHVHVSCRSE</sequence>
<proteinExistence type="predicted"/>
<gene>
    <name evidence="2" type="ORF">GWK47_053350</name>
</gene>
<dbReference type="Proteomes" id="UP000770661">
    <property type="component" value="Unassembled WGS sequence"/>
</dbReference>
<dbReference type="EMBL" id="JACEEZ010016809">
    <property type="protein sequence ID" value="KAG0717991.1"/>
    <property type="molecule type" value="Genomic_DNA"/>
</dbReference>
<protein>
    <submittedName>
        <fullName evidence="2">Uncharacterized protein</fullName>
    </submittedName>
</protein>
<keyword evidence="3" id="KW-1185">Reference proteome</keyword>
<feature type="region of interest" description="Disordered" evidence="1">
    <location>
        <begin position="14"/>
        <end position="36"/>
    </location>
</feature>
<organism evidence="2 3">
    <name type="scientific">Chionoecetes opilio</name>
    <name type="common">Atlantic snow crab</name>
    <name type="synonym">Cancer opilio</name>
    <dbReference type="NCBI Taxonomy" id="41210"/>
    <lineage>
        <taxon>Eukaryota</taxon>
        <taxon>Metazoa</taxon>
        <taxon>Ecdysozoa</taxon>
        <taxon>Arthropoda</taxon>
        <taxon>Crustacea</taxon>
        <taxon>Multicrustacea</taxon>
        <taxon>Malacostraca</taxon>
        <taxon>Eumalacostraca</taxon>
        <taxon>Eucarida</taxon>
        <taxon>Decapoda</taxon>
        <taxon>Pleocyemata</taxon>
        <taxon>Brachyura</taxon>
        <taxon>Eubrachyura</taxon>
        <taxon>Majoidea</taxon>
        <taxon>Majidae</taxon>
        <taxon>Chionoecetes</taxon>
    </lineage>
</organism>